<sequence length="383" mass="43183">MNPYTSTVINEPGVMNYKDYKVEDFLLDEAFIAWAKKADGDAFWQAFFQEHPTQKAIATQAKNMVVLAQEQIDQQQKERLKSRILHDLEPEQSNQEEPRSLYRTMAYWPAAAVVLLLVVGLAWFFAVRPSKLFGPATHQVYQDLVKQAEVPLVEVYNAEEQPKLVVLSDQSSVLLQKGSRLSYPKSFDGLARRELYLSGEAFFEVAKNPEKPFFVYANELVTKVLGTSFTVKAYENDKKVVVMVKTGKVTVYANKETRIKTTATANRSTDGVVLTPNQQIYYNRSDAQLLKALIQKPALQDLGSAQFLSFEFDDAPLSKVLQLLEQAYGVDIVYDEELLASCKLTASLADEPLFEKIKLICLSIDAEYEIIDAQIVLSSKGCM</sequence>
<dbReference type="PANTHER" id="PTHR30273:SF2">
    <property type="entry name" value="PROTEIN FECR"/>
    <property type="match status" value="1"/>
</dbReference>
<dbReference type="InterPro" id="IPR006860">
    <property type="entry name" value="FecR"/>
</dbReference>
<keyword evidence="4" id="KW-0614">Plasmid</keyword>
<dbReference type="EMBL" id="CP002694">
    <property type="protein sequence ID" value="AEE54607.1"/>
    <property type="molecule type" value="Genomic_DNA"/>
</dbReference>
<organism evidence="4 5">
    <name type="scientific">Haliscomenobacter hydrossis (strain ATCC 27775 / DSM 1100 / LMG 10767 / O)</name>
    <dbReference type="NCBI Taxonomy" id="760192"/>
    <lineage>
        <taxon>Bacteria</taxon>
        <taxon>Pseudomonadati</taxon>
        <taxon>Bacteroidota</taxon>
        <taxon>Saprospiria</taxon>
        <taxon>Saprospirales</taxon>
        <taxon>Haliscomenobacteraceae</taxon>
        <taxon>Haliscomenobacter</taxon>
    </lineage>
</organism>
<dbReference type="eggNOG" id="COG3712">
    <property type="taxonomic scope" value="Bacteria"/>
</dbReference>
<geneLocation type="plasmid" evidence="4 5">
    <name>pHALHY03</name>
</geneLocation>
<dbReference type="InterPro" id="IPR032508">
    <property type="entry name" value="FecR_C"/>
</dbReference>
<name>F4L899_HALH1</name>
<feature type="domain" description="FecR protein" evidence="2">
    <location>
        <begin position="164"/>
        <end position="249"/>
    </location>
</feature>
<evidence type="ECO:0000259" key="2">
    <source>
        <dbReference type="Pfam" id="PF04773"/>
    </source>
</evidence>
<dbReference type="RefSeq" id="WP_013769123.1">
    <property type="nucleotide sequence ID" value="NC_015513.1"/>
</dbReference>
<dbReference type="GO" id="GO:0016989">
    <property type="term" value="F:sigma factor antagonist activity"/>
    <property type="evidence" value="ECO:0007669"/>
    <property type="project" value="TreeGrafter"/>
</dbReference>
<keyword evidence="1" id="KW-0812">Transmembrane</keyword>
<feature type="domain" description="Protein FecR C-terminal" evidence="3">
    <location>
        <begin position="310"/>
        <end position="376"/>
    </location>
</feature>
<evidence type="ECO:0000313" key="5">
    <source>
        <dbReference type="Proteomes" id="UP000008461"/>
    </source>
</evidence>
<accession>F4L899</accession>
<dbReference type="KEGG" id="hhy:Halhy_6794"/>
<dbReference type="Proteomes" id="UP000008461">
    <property type="component" value="Plasmid pHALHY03"/>
</dbReference>
<dbReference type="InterPro" id="IPR012373">
    <property type="entry name" value="Ferrdict_sens_TM"/>
</dbReference>
<reference key="2">
    <citation type="submission" date="2011-04" db="EMBL/GenBank/DDBJ databases">
        <title>Complete sequence of plasmid 3 of Haliscomenobacter hydrossis DSM 1100.</title>
        <authorList>
            <consortium name="US DOE Joint Genome Institute (JGI-PGF)"/>
            <person name="Lucas S."/>
            <person name="Han J."/>
            <person name="Lapidus A."/>
            <person name="Bruce D."/>
            <person name="Goodwin L."/>
            <person name="Pitluck S."/>
            <person name="Peters L."/>
            <person name="Kyrpides N."/>
            <person name="Mavromatis K."/>
            <person name="Ivanova N."/>
            <person name="Ovchinnikova G."/>
            <person name="Pagani I."/>
            <person name="Daligault H."/>
            <person name="Detter J.C."/>
            <person name="Han C."/>
            <person name="Land M."/>
            <person name="Hauser L."/>
            <person name="Markowitz V."/>
            <person name="Cheng J.-F."/>
            <person name="Hugenholtz P."/>
            <person name="Woyke T."/>
            <person name="Wu D."/>
            <person name="Verbarg S."/>
            <person name="Frueling A."/>
            <person name="Brambilla E."/>
            <person name="Klenk H.-P."/>
            <person name="Eisen J.A."/>
        </authorList>
    </citation>
    <scope>NUCLEOTIDE SEQUENCE</scope>
    <source>
        <strain>DSM 1100</strain>
    </source>
</reference>
<keyword evidence="5" id="KW-1185">Reference proteome</keyword>
<keyword evidence="1" id="KW-0472">Membrane</keyword>
<protein>
    <submittedName>
        <fullName evidence="4">Anti-FecI sigma factor, FecR</fullName>
    </submittedName>
</protein>
<evidence type="ECO:0000259" key="3">
    <source>
        <dbReference type="Pfam" id="PF16344"/>
    </source>
</evidence>
<evidence type="ECO:0000256" key="1">
    <source>
        <dbReference type="SAM" id="Phobius"/>
    </source>
</evidence>
<dbReference type="PANTHER" id="PTHR30273">
    <property type="entry name" value="PERIPLASMIC SIGNAL SENSOR AND SIGMA FACTOR ACTIVATOR FECR-RELATED"/>
    <property type="match status" value="1"/>
</dbReference>
<reference evidence="4 5" key="1">
    <citation type="journal article" date="2011" name="Stand. Genomic Sci.">
        <title>Complete genome sequence of Haliscomenobacter hydrossis type strain (O).</title>
        <authorList>
            <consortium name="US DOE Joint Genome Institute (JGI-PGF)"/>
            <person name="Daligault H."/>
            <person name="Lapidus A."/>
            <person name="Zeytun A."/>
            <person name="Nolan M."/>
            <person name="Lucas S."/>
            <person name="Del Rio T.G."/>
            <person name="Tice H."/>
            <person name="Cheng J.F."/>
            <person name="Tapia R."/>
            <person name="Han C."/>
            <person name="Goodwin L."/>
            <person name="Pitluck S."/>
            <person name="Liolios K."/>
            <person name="Pagani I."/>
            <person name="Ivanova N."/>
            <person name="Huntemann M."/>
            <person name="Mavromatis K."/>
            <person name="Mikhailova N."/>
            <person name="Pati A."/>
            <person name="Chen A."/>
            <person name="Palaniappan K."/>
            <person name="Land M."/>
            <person name="Hauser L."/>
            <person name="Brambilla E.M."/>
            <person name="Rohde M."/>
            <person name="Verbarg S."/>
            <person name="Goker M."/>
            <person name="Bristow J."/>
            <person name="Eisen J.A."/>
            <person name="Markowitz V."/>
            <person name="Hugenholtz P."/>
            <person name="Kyrpides N.C."/>
            <person name="Klenk H.P."/>
            <person name="Woyke T."/>
        </authorList>
    </citation>
    <scope>NUCLEOTIDE SEQUENCE [LARGE SCALE GENOMIC DNA]</scope>
    <source>
        <strain evidence="5">ATCC 27775 / DSM 1100 / LMG 10767 / O</strain>
        <plasmid evidence="5">Plasmid pHALHY03</plasmid>
    </source>
</reference>
<dbReference type="HOGENOM" id="CLU_050192_2_1_10"/>
<dbReference type="Gene3D" id="2.60.120.1440">
    <property type="match status" value="1"/>
</dbReference>
<dbReference type="Pfam" id="PF16344">
    <property type="entry name" value="FecR_C"/>
    <property type="match status" value="1"/>
</dbReference>
<dbReference type="Pfam" id="PF04773">
    <property type="entry name" value="FecR"/>
    <property type="match status" value="1"/>
</dbReference>
<gene>
    <name evidence="4" type="ordered locus">Halhy_6794</name>
</gene>
<evidence type="ECO:0000313" key="4">
    <source>
        <dbReference type="EMBL" id="AEE54607.1"/>
    </source>
</evidence>
<dbReference type="PIRSF" id="PIRSF018266">
    <property type="entry name" value="FecR"/>
    <property type="match status" value="1"/>
</dbReference>
<dbReference type="AlphaFoldDB" id="F4L899"/>
<keyword evidence="1" id="KW-1133">Transmembrane helix</keyword>
<dbReference type="Gene3D" id="3.55.50.30">
    <property type="match status" value="1"/>
</dbReference>
<proteinExistence type="predicted"/>
<feature type="transmembrane region" description="Helical" evidence="1">
    <location>
        <begin position="106"/>
        <end position="126"/>
    </location>
</feature>